<organism evidence="1 2">
    <name type="scientific">Pantoea cypripedii</name>
    <name type="common">Pectobacterium cypripedii</name>
    <name type="synonym">Erwinia cypripedii</name>
    <dbReference type="NCBI Taxonomy" id="55209"/>
    <lineage>
        <taxon>Bacteria</taxon>
        <taxon>Pseudomonadati</taxon>
        <taxon>Pseudomonadota</taxon>
        <taxon>Gammaproteobacteria</taxon>
        <taxon>Enterobacterales</taxon>
        <taxon>Erwiniaceae</taxon>
        <taxon>Pantoea</taxon>
    </lineage>
</organism>
<evidence type="ECO:0000313" key="2">
    <source>
        <dbReference type="Proteomes" id="UP000193749"/>
    </source>
</evidence>
<gene>
    <name evidence="1" type="ORF">HA50_16900</name>
</gene>
<reference evidence="1 2" key="1">
    <citation type="journal article" date="2017" name="Antonie Van Leeuwenhoek">
        <title>Phylogenomic resolution of the bacterial genus Pantoea and its relationship with Erwinia and Tatumella.</title>
        <authorList>
            <person name="Palmer M."/>
            <person name="Steenkamp E.T."/>
            <person name="Coetzee M.P."/>
            <person name="Chan W.Y."/>
            <person name="van Zyl E."/>
            <person name="De Maayer P."/>
            <person name="Coutinho T.A."/>
            <person name="Blom J."/>
            <person name="Smits T.H."/>
            <person name="Duffy B."/>
            <person name="Venter S.N."/>
        </authorList>
    </citation>
    <scope>NUCLEOTIDE SEQUENCE [LARGE SCALE GENOMIC DNA]</scope>
    <source>
        <strain evidence="1 2">LMG 2657</strain>
    </source>
</reference>
<name>A0A1X1EY74_PANCY</name>
<dbReference type="Proteomes" id="UP000193749">
    <property type="component" value="Unassembled WGS sequence"/>
</dbReference>
<sequence length="139" mass="15681">MRLTVKILPVINFSILSVKYIREISLPETPPSEIVITFKCFSPVNEIDTFATINRHFDDGMDFSYETAISKEGFIFTGSLLMCDPDSIENIRAGEFIVPLSVTLATLLKNGTYSQQCDPDSIMAEAWFGERCETVKVLW</sequence>
<keyword evidence="2" id="KW-1185">Reference proteome</keyword>
<dbReference type="EMBL" id="MLJI01000001">
    <property type="protein sequence ID" value="ORM94932.1"/>
    <property type="molecule type" value="Genomic_DNA"/>
</dbReference>
<accession>A0A1X1EY74</accession>
<comment type="caution">
    <text evidence="1">The sequence shown here is derived from an EMBL/GenBank/DDBJ whole genome shotgun (WGS) entry which is preliminary data.</text>
</comment>
<dbReference type="AlphaFoldDB" id="A0A1X1EY74"/>
<proteinExistence type="predicted"/>
<dbReference type="STRING" id="55209.HA50_16900"/>
<evidence type="ECO:0000313" key="1">
    <source>
        <dbReference type="EMBL" id="ORM94932.1"/>
    </source>
</evidence>
<protein>
    <submittedName>
        <fullName evidence="1">Uncharacterized protein</fullName>
    </submittedName>
</protein>